<dbReference type="eggNOG" id="COG4721">
    <property type="taxonomic scope" value="Bacteria"/>
</dbReference>
<dbReference type="STRING" id="1356854.N007_17330"/>
<protein>
    <submittedName>
        <fullName evidence="1">ECF transporter S component</fullName>
    </submittedName>
</protein>
<keyword evidence="2" id="KW-1185">Reference proteome</keyword>
<name>T0BK80_ALIAG</name>
<dbReference type="KEGG" id="aaco:K1I37_10935"/>
<dbReference type="OrthoDB" id="8017424at2"/>
<dbReference type="PIRSF" id="PIRSF037394">
    <property type="entry name" value="ABC_thiamine-permease_YkoE_prd"/>
    <property type="match status" value="1"/>
</dbReference>
<organism evidence="1 2">
    <name type="scientific">Alicyclobacillus acidoterrestris (strain ATCC 49025 / DSM 3922 / CIP 106132 / NCIMB 13137 / GD3B)</name>
    <dbReference type="NCBI Taxonomy" id="1356854"/>
    <lineage>
        <taxon>Bacteria</taxon>
        <taxon>Bacillati</taxon>
        <taxon>Bacillota</taxon>
        <taxon>Bacilli</taxon>
        <taxon>Bacillales</taxon>
        <taxon>Alicyclobacillaceae</taxon>
        <taxon>Alicyclobacillus</taxon>
    </lineage>
</organism>
<accession>T0BK80</accession>
<gene>
    <name evidence="1" type="ORF">K1I37_10935</name>
</gene>
<proteinExistence type="predicted"/>
<accession>A0A9E6ZQG5</accession>
<dbReference type="Pfam" id="PF09819">
    <property type="entry name" value="ABC_cobalt"/>
    <property type="match status" value="1"/>
</dbReference>
<reference evidence="2" key="1">
    <citation type="journal article" date="2022" name="G3 (Bethesda)">
        <title>Unveiling the complete genome sequence of Alicyclobacillus acidoterrestris DSM 3922T, a taint-producing strain.</title>
        <authorList>
            <person name="Leonardo I.C."/>
            <person name="Barreto Crespo M.T."/>
            <person name="Gaspar F.B."/>
        </authorList>
    </citation>
    <scope>NUCLEOTIDE SEQUENCE [LARGE SCALE GENOMIC DNA]</scope>
    <source>
        <strain evidence="2">DSM 3922</strain>
    </source>
</reference>
<dbReference type="InterPro" id="IPR017195">
    <property type="entry name" value="ABC_thiamin-permease_prd"/>
</dbReference>
<evidence type="ECO:0000313" key="2">
    <source>
        <dbReference type="Proteomes" id="UP000829401"/>
    </source>
</evidence>
<dbReference type="EMBL" id="CP080467">
    <property type="protein sequence ID" value="UNO47254.1"/>
    <property type="molecule type" value="Genomic_DNA"/>
</dbReference>
<dbReference type="Proteomes" id="UP000829401">
    <property type="component" value="Chromosome"/>
</dbReference>
<sequence>MSWKLREIVTMVILSVVCGAIYRGWDVVTNLFSIGWVPGQGVINGLWWLASGLIPYIVRRPGAALMSEVIAAIVELGLGGNWGLGGLLSGLVQGIGAEVAFLLFGWRKYHWSILMLSGALAGIAFSVQWYVQYGGHAYQAFIVVLYTVITMVSGAVLGGLLPKWLADALKRTGVLRNFQIAKKSA</sequence>
<dbReference type="AlphaFoldDB" id="T0BK80"/>
<dbReference type="RefSeq" id="WP_021298604.1">
    <property type="nucleotide sequence ID" value="NZ_AURB01000199.1"/>
</dbReference>
<evidence type="ECO:0000313" key="1">
    <source>
        <dbReference type="EMBL" id="UNO47254.1"/>
    </source>
</evidence>